<evidence type="ECO:0000313" key="7">
    <source>
        <dbReference type="Ensembl" id="ENSOABP00000072820.1"/>
    </source>
</evidence>
<evidence type="ECO:0000256" key="3">
    <source>
        <dbReference type="ARBA" id="ARBA00022525"/>
    </source>
</evidence>
<keyword evidence="3" id="KW-0964">Secreted</keyword>
<evidence type="ECO:0000313" key="8">
    <source>
        <dbReference type="Proteomes" id="UP000472276"/>
    </source>
</evidence>
<name>A0AAZ1XZ46_OREAU</name>
<comment type="similarity">
    <text evidence="2">Belongs to the pleurocidin family.</text>
</comment>
<sequence>MKSAVIFLALFMVFMMAEPGECFDWDSVLKGVVGFAQGMFGKEKAKELEKAMEADFQNYKRDLRQRAFN</sequence>
<dbReference type="Pfam" id="PF08107">
    <property type="entry name" value="Antimicrobial12"/>
    <property type="match status" value="1"/>
</dbReference>
<dbReference type="Ensembl" id="ENSOABT00000066521.1">
    <property type="protein sequence ID" value="ENSOABP00000072820.1"/>
    <property type="gene ID" value="ENSOABG00000030492.1"/>
</dbReference>
<organism evidence="7 8">
    <name type="scientific">Oreochromis aureus</name>
    <name type="common">Israeli tilapia</name>
    <name type="synonym">Chromis aureus</name>
    <dbReference type="NCBI Taxonomy" id="47969"/>
    <lineage>
        <taxon>Eukaryota</taxon>
        <taxon>Metazoa</taxon>
        <taxon>Chordata</taxon>
        <taxon>Craniata</taxon>
        <taxon>Vertebrata</taxon>
        <taxon>Euteleostomi</taxon>
        <taxon>Actinopterygii</taxon>
        <taxon>Neopterygii</taxon>
        <taxon>Teleostei</taxon>
        <taxon>Neoteleostei</taxon>
        <taxon>Acanthomorphata</taxon>
        <taxon>Ovalentaria</taxon>
        <taxon>Cichlomorphae</taxon>
        <taxon>Cichliformes</taxon>
        <taxon>Cichlidae</taxon>
        <taxon>African cichlids</taxon>
        <taxon>Pseudocrenilabrinae</taxon>
        <taxon>Oreochromini</taxon>
        <taxon>Oreochromis</taxon>
    </lineage>
</organism>
<keyword evidence="6" id="KW-0732">Signal</keyword>
<evidence type="ECO:0000256" key="6">
    <source>
        <dbReference type="SAM" id="SignalP"/>
    </source>
</evidence>
<keyword evidence="4" id="KW-0929">Antimicrobial</keyword>
<evidence type="ECO:0000256" key="2">
    <source>
        <dbReference type="ARBA" id="ARBA00007419"/>
    </source>
</evidence>
<reference evidence="8" key="1">
    <citation type="submission" date="2020-03" db="EMBL/GenBank/DDBJ databases">
        <title>Evolution of repeat sequences and sex chromosomes of tilapia species revealed by chromosome-level genomes.</title>
        <authorList>
            <person name="Xu L."/>
            <person name="Tao W."/>
            <person name="Wang D."/>
            <person name="Zhou Q."/>
        </authorList>
    </citation>
    <scope>NUCLEOTIDE SEQUENCE [LARGE SCALE GENOMIC DNA]</scope>
    <source>
        <strain evidence="8">Israel</strain>
    </source>
</reference>
<evidence type="ECO:0000256" key="1">
    <source>
        <dbReference type="ARBA" id="ARBA00004613"/>
    </source>
</evidence>
<evidence type="ECO:0000256" key="4">
    <source>
        <dbReference type="ARBA" id="ARBA00022529"/>
    </source>
</evidence>
<dbReference type="InterPro" id="IPR012515">
    <property type="entry name" value="Antimicrobial12"/>
</dbReference>
<evidence type="ECO:0000256" key="5">
    <source>
        <dbReference type="ARBA" id="ARBA00023022"/>
    </source>
</evidence>
<feature type="chain" id="PRO_5044271054" evidence="6">
    <location>
        <begin position="23"/>
        <end position="69"/>
    </location>
</feature>
<dbReference type="GO" id="GO:0005576">
    <property type="term" value="C:extracellular region"/>
    <property type="evidence" value="ECO:0007669"/>
    <property type="project" value="UniProtKB-SubCell"/>
</dbReference>
<feature type="signal peptide" evidence="6">
    <location>
        <begin position="1"/>
        <end position="22"/>
    </location>
</feature>
<keyword evidence="5" id="KW-0044">Antibiotic</keyword>
<accession>A0AAZ1XZ46</accession>
<reference evidence="7" key="2">
    <citation type="submission" date="2025-08" db="UniProtKB">
        <authorList>
            <consortium name="Ensembl"/>
        </authorList>
    </citation>
    <scope>IDENTIFICATION</scope>
</reference>
<reference evidence="7" key="3">
    <citation type="submission" date="2025-09" db="UniProtKB">
        <authorList>
            <consortium name="Ensembl"/>
        </authorList>
    </citation>
    <scope>IDENTIFICATION</scope>
</reference>
<dbReference type="GO" id="GO:0042742">
    <property type="term" value="P:defense response to bacterium"/>
    <property type="evidence" value="ECO:0007669"/>
    <property type="project" value="UniProtKB-KW"/>
</dbReference>
<keyword evidence="8" id="KW-1185">Reference proteome</keyword>
<protein>
    <submittedName>
        <fullName evidence="7">Uncharacterized protein</fullName>
    </submittedName>
</protein>
<comment type="subcellular location">
    <subcellularLocation>
        <location evidence="1">Secreted</location>
    </subcellularLocation>
</comment>
<dbReference type="AlphaFoldDB" id="A0AAZ1XZ46"/>
<proteinExistence type="inferred from homology"/>
<dbReference type="Proteomes" id="UP000472276">
    <property type="component" value="Unassembled WGS sequence"/>
</dbReference>